<evidence type="ECO:0000313" key="3">
    <source>
        <dbReference type="Proteomes" id="UP001215280"/>
    </source>
</evidence>
<organism evidence="2 3">
    <name type="scientific">Mycena maculata</name>
    <dbReference type="NCBI Taxonomy" id="230809"/>
    <lineage>
        <taxon>Eukaryota</taxon>
        <taxon>Fungi</taxon>
        <taxon>Dikarya</taxon>
        <taxon>Basidiomycota</taxon>
        <taxon>Agaricomycotina</taxon>
        <taxon>Agaricomycetes</taxon>
        <taxon>Agaricomycetidae</taxon>
        <taxon>Agaricales</taxon>
        <taxon>Marasmiineae</taxon>
        <taxon>Mycenaceae</taxon>
        <taxon>Mycena</taxon>
    </lineage>
</organism>
<comment type="caution">
    <text evidence="2">The sequence shown here is derived from an EMBL/GenBank/DDBJ whole genome shotgun (WGS) entry which is preliminary data.</text>
</comment>
<proteinExistence type="predicted"/>
<dbReference type="AlphaFoldDB" id="A0AAD7HYA7"/>
<keyword evidence="3" id="KW-1185">Reference proteome</keyword>
<protein>
    <submittedName>
        <fullName evidence="2">Uncharacterized protein</fullName>
    </submittedName>
</protein>
<gene>
    <name evidence="2" type="ORF">DFH07DRAFT_945234</name>
</gene>
<feature type="compositionally biased region" description="Basic residues" evidence="1">
    <location>
        <begin position="105"/>
        <end position="115"/>
    </location>
</feature>
<dbReference type="Proteomes" id="UP001215280">
    <property type="component" value="Unassembled WGS sequence"/>
</dbReference>
<name>A0AAD7HYA7_9AGAR</name>
<accession>A0AAD7HYA7</accession>
<reference evidence="2" key="1">
    <citation type="submission" date="2023-03" db="EMBL/GenBank/DDBJ databases">
        <title>Massive genome expansion in bonnet fungi (Mycena s.s.) driven by repeated elements and novel gene families across ecological guilds.</title>
        <authorList>
            <consortium name="Lawrence Berkeley National Laboratory"/>
            <person name="Harder C.B."/>
            <person name="Miyauchi S."/>
            <person name="Viragh M."/>
            <person name="Kuo A."/>
            <person name="Thoen E."/>
            <person name="Andreopoulos B."/>
            <person name="Lu D."/>
            <person name="Skrede I."/>
            <person name="Drula E."/>
            <person name="Henrissat B."/>
            <person name="Morin E."/>
            <person name="Kohler A."/>
            <person name="Barry K."/>
            <person name="LaButti K."/>
            <person name="Morin E."/>
            <person name="Salamov A."/>
            <person name="Lipzen A."/>
            <person name="Mereny Z."/>
            <person name="Hegedus B."/>
            <person name="Baldrian P."/>
            <person name="Stursova M."/>
            <person name="Weitz H."/>
            <person name="Taylor A."/>
            <person name="Grigoriev I.V."/>
            <person name="Nagy L.G."/>
            <person name="Martin F."/>
            <person name="Kauserud H."/>
        </authorList>
    </citation>
    <scope>NUCLEOTIDE SEQUENCE</scope>
    <source>
        <strain evidence="2">CBHHK188m</strain>
    </source>
</reference>
<evidence type="ECO:0000313" key="2">
    <source>
        <dbReference type="EMBL" id="KAJ7731145.1"/>
    </source>
</evidence>
<feature type="region of interest" description="Disordered" evidence="1">
    <location>
        <begin position="98"/>
        <end position="125"/>
    </location>
</feature>
<sequence length="137" mass="15500">MATQFTRGARGSLLLVHRSTALFWLKQLPTLPCRVLLLFALGLPPVAVATSTETSVLEGIHFPAPLTFFAGSKQTAYFLCRKQENVRVGRVKSKLKVKFPPYPSKRPRRPSRRPLRLQEEEKRPLPPRQRVAALVCI</sequence>
<evidence type="ECO:0000256" key="1">
    <source>
        <dbReference type="SAM" id="MobiDB-lite"/>
    </source>
</evidence>
<dbReference type="EMBL" id="JARJLG010000185">
    <property type="protein sequence ID" value="KAJ7731145.1"/>
    <property type="molecule type" value="Genomic_DNA"/>
</dbReference>